<dbReference type="GO" id="GO:0016020">
    <property type="term" value="C:membrane"/>
    <property type="evidence" value="ECO:0007669"/>
    <property type="project" value="UniProtKB-SubCell"/>
</dbReference>
<evidence type="ECO:0000256" key="3">
    <source>
        <dbReference type="ARBA" id="ARBA00022989"/>
    </source>
</evidence>
<feature type="signal peptide" evidence="6">
    <location>
        <begin position="1"/>
        <end position="24"/>
    </location>
</feature>
<dbReference type="PANTHER" id="PTHR35371:SF1">
    <property type="entry name" value="BLR7753 PROTEIN"/>
    <property type="match status" value="1"/>
</dbReference>
<dbReference type="Gene3D" id="1.20.120.550">
    <property type="entry name" value="Membrane associated eicosanoid/glutathione metabolism-like domain"/>
    <property type="match status" value="1"/>
</dbReference>
<dbReference type="Proteomes" id="UP000266206">
    <property type="component" value="Unassembled WGS sequence"/>
</dbReference>
<feature type="transmembrane region" description="Helical" evidence="5">
    <location>
        <begin position="77"/>
        <end position="100"/>
    </location>
</feature>
<dbReference type="Pfam" id="PF01124">
    <property type="entry name" value="MAPEG"/>
    <property type="match status" value="1"/>
</dbReference>
<keyword evidence="4 5" id="KW-0472">Membrane</keyword>
<comment type="caution">
    <text evidence="7">The sequence shown here is derived from an EMBL/GenBank/DDBJ whole genome shotgun (WGS) entry which is preliminary data.</text>
</comment>
<name>A0A3A1YVT9_9BURK</name>
<evidence type="ECO:0008006" key="9">
    <source>
        <dbReference type="Google" id="ProtNLM"/>
    </source>
</evidence>
<organism evidence="7 8">
    <name type="scientific">Neopusillimonas maritima</name>
    <dbReference type="NCBI Taxonomy" id="2026239"/>
    <lineage>
        <taxon>Bacteria</taxon>
        <taxon>Pseudomonadati</taxon>
        <taxon>Pseudomonadota</taxon>
        <taxon>Betaproteobacteria</taxon>
        <taxon>Burkholderiales</taxon>
        <taxon>Alcaligenaceae</taxon>
        <taxon>Neopusillimonas</taxon>
    </lineage>
</organism>
<sequence length="122" mass="13240">MHTITWLFLIAALLPIVAAGCAKAGAKGFDNEQPRPWLAALQGWRARANAAQTNTFEALPFFFAACLYALHQNADPGWLAGLMGAWIIVRLGYLTCYIGGYGTLRSLVWTLALALNIAILFA</sequence>
<dbReference type="RefSeq" id="WP_119516230.1">
    <property type="nucleotide sequence ID" value="NZ_NQYH01000006.1"/>
</dbReference>
<dbReference type="EMBL" id="NQYH01000006">
    <property type="protein sequence ID" value="RIY40960.1"/>
    <property type="molecule type" value="Genomic_DNA"/>
</dbReference>
<feature type="transmembrane region" description="Helical" evidence="5">
    <location>
        <begin position="50"/>
        <end position="70"/>
    </location>
</feature>
<dbReference type="InterPro" id="IPR001129">
    <property type="entry name" value="Membr-assoc_MAPEG"/>
</dbReference>
<protein>
    <recommendedName>
        <fullName evidence="9">Glutathione metabolism protein</fullName>
    </recommendedName>
</protein>
<dbReference type="InterPro" id="IPR023352">
    <property type="entry name" value="MAPEG-like_dom_sf"/>
</dbReference>
<evidence type="ECO:0000256" key="1">
    <source>
        <dbReference type="ARBA" id="ARBA00004370"/>
    </source>
</evidence>
<evidence type="ECO:0000313" key="7">
    <source>
        <dbReference type="EMBL" id="RIY40960.1"/>
    </source>
</evidence>
<dbReference type="AlphaFoldDB" id="A0A3A1YVT9"/>
<keyword evidence="2 5" id="KW-0812">Transmembrane</keyword>
<dbReference type="OrthoDB" id="513661at2"/>
<comment type="subcellular location">
    <subcellularLocation>
        <location evidence="1">Membrane</location>
    </subcellularLocation>
</comment>
<feature type="chain" id="PRO_5017275983" description="Glutathione metabolism protein" evidence="6">
    <location>
        <begin position="25"/>
        <end position="122"/>
    </location>
</feature>
<evidence type="ECO:0000256" key="6">
    <source>
        <dbReference type="SAM" id="SignalP"/>
    </source>
</evidence>
<gene>
    <name evidence="7" type="ORF">CJP73_09230</name>
</gene>
<reference evidence="7 8" key="1">
    <citation type="submission" date="2017-08" db="EMBL/GenBank/DDBJ databases">
        <title>Pusillimonas indicus sp. nov., a member of the family Alcaligenaceae isolated from surface seawater.</title>
        <authorList>
            <person name="Li J."/>
        </authorList>
    </citation>
    <scope>NUCLEOTIDE SEQUENCE [LARGE SCALE GENOMIC DNA]</scope>
    <source>
        <strain evidence="7 8">L52-1-41</strain>
    </source>
</reference>
<evidence type="ECO:0000256" key="2">
    <source>
        <dbReference type="ARBA" id="ARBA00022692"/>
    </source>
</evidence>
<accession>A0A3A1YVT9</accession>
<keyword evidence="3 5" id="KW-1133">Transmembrane helix</keyword>
<evidence type="ECO:0000256" key="4">
    <source>
        <dbReference type="ARBA" id="ARBA00023136"/>
    </source>
</evidence>
<keyword evidence="6" id="KW-0732">Signal</keyword>
<dbReference type="PANTHER" id="PTHR35371">
    <property type="entry name" value="INNER MEMBRANE PROTEIN"/>
    <property type="match status" value="1"/>
</dbReference>
<dbReference type="SUPFAM" id="SSF161084">
    <property type="entry name" value="MAPEG domain-like"/>
    <property type="match status" value="1"/>
</dbReference>
<evidence type="ECO:0000313" key="8">
    <source>
        <dbReference type="Proteomes" id="UP000266206"/>
    </source>
</evidence>
<proteinExistence type="predicted"/>
<evidence type="ECO:0000256" key="5">
    <source>
        <dbReference type="SAM" id="Phobius"/>
    </source>
</evidence>